<keyword evidence="2" id="KW-1185">Reference proteome</keyword>
<comment type="caution">
    <text evidence="1">The sequence shown here is derived from an EMBL/GenBank/DDBJ whole genome shotgun (WGS) entry which is preliminary data.</text>
</comment>
<protein>
    <submittedName>
        <fullName evidence="1">Uncharacterized protein</fullName>
    </submittedName>
</protein>
<name>A0ACB1ANX3_MELEN</name>
<gene>
    <name evidence="1" type="ORF">MENTE1834_LOCUS41225</name>
</gene>
<proteinExistence type="predicted"/>
<organism evidence="1 2">
    <name type="scientific">Meloidogyne enterolobii</name>
    <name type="common">Root-knot nematode worm</name>
    <name type="synonym">Meloidogyne mayaguensis</name>
    <dbReference type="NCBI Taxonomy" id="390850"/>
    <lineage>
        <taxon>Eukaryota</taxon>
        <taxon>Metazoa</taxon>
        <taxon>Ecdysozoa</taxon>
        <taxon>Nematoda</taxon>
        <taxon>Chromadorea</taxon>
        <taxon>Rhabditida</taxon>
        <taxon>Tylenchina</taxon>
        <taxon>Tylenchomorpha</taxon>
        <taxon>Tylenchoidea</taxon>
        <taxon>Meloidogynidae</taxon>
        <taxon>Meloidogyninae</taxon>
        <taxon>Meloidogyne</taxon>
    </lineage>
</organism>
<dbReference type="EMBL" id="CAVMJV010000100">
    <property type="protein sequence ID" value="CAK5096854.1"/>
    <property type="molecule type" value="Genomic_DNA"/>
</dbReference>
<sequence length="162" mass="17624">MKLKIFFILFLCLVSKGIEGGDLSVAILNCRLQTFFKGANLPSSVAPSQPATNVGELAPASYENANGVKYPNIPFYGNPKITKKGETSSKNVKASGLGKSGKVDTSNRFSVLQGLTEENQDKMFGKSEIKPKIEEECEEDCEEECVEEGICCYILLSLISNN</sequence>
<evidence type="ECO:0000313" key="2">
    <source>
        <dbReference type="Proteomes" id="UP001497535"/>
    </source>
</evidence>
<dbReference type="Proteomes" id="UP001497535">
    <property type="component" value="Unassembled WGS sequence"/>
</dbReference>
<evidence type="ECO:0000313" key="1">
    <source>
        <dbReference type="EMBL" id="CAK5096854.1"/>
    </source>
</evidence>
<reference evidence="1" key="1">
    <citation type="submission" date="2023-11" db="EMBL/GenBank/DDBJ databases">
        <authorList>
            <person name="Poullet M."/>
        </authorList>
    </citation>
    <scope>NUCLEOTIDE SEQUENCE</scope>
    <source>
        <strain evidence="1">E1834</strain>
    </source>
</reference>
<accession>A0ACB1ANX3</accession>